<gene>
    <name evidence="5" type="ORF">IFJ97_06895</name>
</gene>
<dbReference type="SUPFAM" id="SSF55874">
    <property type="entry name" value="ATPase domain of HSP90 chaperone/DNA topoisomerase II/histidine kinase"/>
    <property type="match status" value="1"/>
</dbReference>
<dbReference type="Gene3D" id="3.30.565.10">
    <property type="entry name" value="Histidine kinase-like ATPase, C-terminal domain"/>
    <property type="match status" value="1"/>
</dbReference>
<dbReference type="Proteomes" id="UP000598633">
    <property type="component" value="Unassembled WGS sequence"/>
</dbReference>
<keyword evidence="5" id="KW-0547">Nucleotide-binding</keyword>
<accession>A0A8J6YCA9</accession>
<dbReference type="GO" id="GO:0005524">
    <property type="term" value="F:ATP binding"/>
    <property type="evidence" value="ECO:0007669"/>
    <property type="project" value="UniProtKB-KW"/>
</dbReference>
<name>A0A8J6YCA9_9BACT</name>
<dbReference type="PROSITE" id="PS50109">
    <property type="entry name" value="HIS_KIN"/>
    <property type="match status" value="1"/>
</dbReference>
<feature type="domain" description="Histidine kinase" evidence="4">
    <location>
        <begin position="1"/>
        <end position="128"/>
    </location>
</feature>
<evidence type="ECO:0000313" key="5">
    <source>
        <dbReference type="EMBL" id="MBD3871066.1"/>
    </source>
</evidence>
<keyword evidence="3" id="KW-0597">Phosphoprotein</keyword>
<dbReference type="InterPro" id="IPR004358">
    <property type="entry name" value="Sig_transdc_His_kin-like_C"/>
</dbReference>
<dbReference type="InterPro" id="IPR005467">
    <property type="entry name" value="His_kinase_dom"/>
</dbReference>
<dbReference type="GO" id="GO:0000155">
    <property type="term" value="F:phosphorelay sensor kinase activity"/>
    <property type="evidence" value="ECO:0007669"/>
    <property type="project" value="TreeGrafter"/>
</dbReference>
<dbReference type="SMART" id="SM00387">
    <property type="entry name" value="HATPase_c"/>
    <property type="match status" value="1"/>
</dbReference>
<feature type="non-terminal residue" evidence="5">
    <location>
        <position position="1"/>
    </location>
</feature>
<evidence type="ECO:0000256" key="2">
    <source>
        <dbReference type="ARBA" id="ARBA00012438"/>
    </source>
</evidence>
<reference evidence="5 6" key="1">
    <citation type="submission" date="2020-08" db="EMBL/GenBank/DDBJ databases">
        <title>Acidobacteriota in marine sediments use diverse sulfur dissimilation pathways.</title>
        <authorList>
            <person name="Wasmund K."/>
        </authorList>
    </citation>
    <scope>NUCLEOTIDE SEQUENCE [LARGE SCALE GENOMIC DNA]</scope>
    <source>
        <strain evidence="5">MAG AM3-A</strain>
    </source>
</reference>
<comment type="catalytic activity">
    <reaction evidence="1">
        <text>ATP + protein L-histidine = ADP + protein N-phospho-L-histidine.</text>
        <dbReference type="EC" id="2.7.13.3"/>
    </reaction>
</comment>
<dbReference type="InterPro" id="IPR036890">
    <property type="entry name" value="HATPase_C_sf"/>
</dbReference>
<dbReference type="EMBL" id="JACXWA010000113">
    <property type="protein sequence ID" value="MBD3871066.1"/>
    <property type="molecule type" value="Genomic_DNA"/>
</dbReference>
<organism evidence="5 6">
    <name type="scientific">Candidatus Sulfomarinibacter kjeldsenii</name>
    <dbReference type="NCBI Taxonomy" id="2885994"/>
    <lineage>
        <taxon>Bacteria</taxon>
        <taxon>Pseudomonadati</taxon>
        <taxon>Acidobacteriota</taxon>
        <taxon>Thermoanaerobaculia</taxon>
        <taxon>Thermoanaerobaculales</taxon>
        <taxon>Candidatus Sulfomarinibacteraceae</taxon>
        <taxon>Candidatus Sulfomarinibacter</taxon>
    </lineage>
</organism>
<evidence type="ECO:0000259" key="4">
    <source>
        <dbReference type="PROSITE" id="PS50109"/>
    </source>
</evidence>
<dbReference type="Pfam" id="PF02518">
    <property type="entry name" value="HATPase_c"/>
    <property type="match status" value="1"/>
</dbReference>
<dbReference type="InterPro" id="IPR003594">
    <property type="entry name" value="HATPase_dom"/>
</dbReference>
<evidence type="ECO:0000313" key="6">
    <source>
        <dbReference type="Proteomes" id="UP000598633"/>
    </source>
</evidence>
<keyword evidence="5" id="KW-0067">ATP-binding</keyword>
<dbReference type="PANTHER" id="PTHR43547:SF2">
    <property type="entry name" value="HYBRID SIGNAL TRANSDUCTION HISTIDINE KINASE C"/>
    <property type="match status" value="1"/>
</dbReference>
<evidence type="ECO:0000256" key="3">
    <source>
        <dbReference type="ARBA" id="ARBA00022553"/>
    </source>
</evidence>
<dbReference type="PRINTS" id="PR00344">
    <property type="entry name" value="BCTRLSENSOR"/>
</dbReference>
<dbReference type="PANTHER" id="PTHR43547">
    <property type="entry name" value="TWO-COMPONENT HISTIDINE KINASE"/>
    <property type="match status" value="1"/>
</dbReference>
<dbReference type="AlphaFoldDB" id="A0A8J6YCA9"/>
<protein>
    <recommendedName>
        <fullName evidence="2">histidine kinase</fullName>
        <ecNumber evidence="2">2.7.13.3</ecNumber>
    </recommendedName>
</protein>
<proteinExistence type="predicted"/>
<dbReference type="EC" id="2.7.13.3" evidence="2"/>
<comment type="caution">
    <text evidence="5">The sequence shown here is derived from an EMBL/GenBank/DDBJ whole genome shotgun (WGS) entry which is preliminary data.</text>
</comment>
<evidence type="ECO:0000256" key="1">
    <source>
        <dbReference type="ARBA" id="ARBA00000085"/>
    </source>
</evidence>
<sequence length="130" mass="14528">LRTAIDVSKDLPPVTVDQDRLKDVLRRLLDNAIQFTPKNGSVSLRAIHDQHWVVIEVIDSGVGIPTDRISDCFQPFVQLHRKPGENREHYGLGLPLCRRMVEVLGGTLELESTEGEGTIATIRLPVSDHK</sequence>